<evidence type="ECO:0000313" key="2">
    <source>
        <dbReference type="EMBL" id="GAA4854788.1"/>
    </source>
</evidence>
<name>A0ABP9DVX3_9ACTN</name>
<feature type="region of interest" description="Disordered" evidence="1">
    <location>
        <begin position="69"/>
        <end position="89"/>
    </location>
</feature>
<feature type="compositionally biased region" description="Polar residues" evidence="1">
    <location>
        <begin position="71"/>
        <end position="83"/>
    </location>
</feature>
<comment type="caution">
    <text evidence="2">The sequence shown here is derived from an EMBL/GenBank/DDBJ whole genome shotgun (WGS) entry which is preliminary data.</text>
</comment>
<protein>
    <submittedName>
        <fullName evidence="2">Uncharacterized protein</fullName>
    </submittedName>
</protein>
<gene>
    <name evidence="2" type="ORF">GCM10023235_35280</name>
</gene>
<proteinExistence type="predicted"/>
<feature type="compositionally biased region" description="Pro residues" evidence="1">
    <location>
        <begin position="28"/>
        <end position="38"/>
    </location>
</feature>
<reference evidence="3" key="1">
    <citation type="journal article" date="2019" name="Int. J. Syst. Evol. Microbiol.">
        <title>The Global Catalogue of Microorganisms (GCM) 10K type strain sequencing project: providing services to taxonomists for standard genome sequencing and annotation.</title>
        <authorList>
            <consortium name="The Broad Institute Genomics Platform"/>
            <consortium name="The Broad Institute Genome Sequencing Center for Infectious Disease"/>
            <person name="Wu L."/>
            <person name="Ma J."/>
        </authorList>
    </citation>
    <scope>NUCLEOTIDE SEQUENCE [LARGE SCALE GENOMIC DNA]</scope>
    <source>
        <strain evidence="3">JCM 13006</strain>
    </source>
</reference>
<accession>A0ABP9DVX3</accession>
<evidence type="ECO:0000256" key="1">
    <source>
        <dbReference type="SAM" id="MobiDB-lite"/>
    </source>
</evidence>
<sequence>MPGRAWSQCPPQQPPLAPPHWQGAPDWQPHPQPGPQPHPAATTGSSLAALGAAWSDGWVVEVGIAFIALKPSSSGRTEGTPTTRVKPGP</sequence>
<dbReference type="EMBL" id="BAABIS010000001">
    <property type="protein sequence ID" value="GAA4854788.1"/>
    <property type="molecule type" value="Genomic_DNA"/>
</dbReference>
<dbReference type="Proteomes" id="UP001501752">
    <property type="component" value="Unassembled WGS sequence"/>
</dbReference>
<keyword evidence="3" id="KW-1185">Reference proteome</keyword>
<feature type="region of interest" description="Disordered" evidence="1">
    <location>
        <begin position="1"/>
        <end position="44"/>
    </location>
</feature>
<organism evidence="2 3">
    <name type="scientific">Kitasatospora terrestris</name>
    <dbReference type="NCBI Taxonomy" id="258051"/>
    <lineage>
        <taxon>Bacteria</taxon>
        <taxon>Bacillati</taxon>
        <taxon>Actinomycetota</taxon>
        <taxon>Actinomycetes</taxon>
        <taxon>Kitasatosporales</taxon>
        <taxon>Streptomycetaceae</taxon>
        <taxon>Kitasatospora</taxon>
    </lineage>
</organism>
<evidence type="ECO:0000313" key="3">
    <source>
        <dbReference type="Proteomes" id="UP001501752"/>
    </source>
</evidence>